<organism evidence="1 2">
    <name type="scientific">Nocardiopsis alba</name>
    <dbReference type="NCBI Taxonomy" id="53437"/>
    <lineage>
        <taxon>Bacteria</taxon>
        <taxon>Bacillati</taxon>
        <taxon>Actinomycetota</taxon>
        <taxon>Actinomycetes</taxon>
        <taxon>Streptosporangiales</taxon>
        <taxon>Nocardiopsidaceae</taxon>
        <taxon>Nocardiopsis</taxon>
    </lineage>
</organism>
<name>A0ABV5DQG0_9ACTN</name>
<dbReference type="EMBL" id="JAYMRS010000001">
    <property type="protein sequence ID" value="MFB8766808.1"/>
    <property type="molecule type" value="Genomic_DNA"/>
</dbReference>
<gene>
    <name evidence="1" type="ORF">VSQ78_03770</name>
</gene>
<dbReference type="InterPro" id="IPR045436">
    <property type="entry name" value="DUF6507"/>
</dbReference>
<dbReference type="Proteomes" id="UP001585053">
    <property type="component" value="Unassembled WGS sequence"/>
</dbReference>
<reference evidence="1 2" key="1">
    <citation type="submission" date="2024-01" db="EMBL/GenBank/DDBJ databases">
        <title>Genome mining of biosynthetic gene clusters to explore secondary metabolites of Streptomyces sp.</title>
        <authorList>
            <person name="Baig A."/>
            <person name="Ajitkumar Shintre N."/>
            <person name="Kumar H."/>
            <person name="Anbarasu A."/>
            <person name="Ramaiah S."/>
        </authorList>
    </citation>
    <scope>NUCLEOTIDE SEQUENCE [LARGE SCALE GENOMIC DNA]</scope>
    <source>
        <strain evidence="1 2">A01</strain>
    </source>
</reference>
<dbReference type="Pfam" id="PF20117">
    <property type="entry name" value="DUF6507"/>
    <property type="match status" value="1"/>
</dbReference>
<protein>
    <submittedName>
        <fullName evidence="1">DUF6507 family protein</fullName>
    </submittedName>
</protein>
<keyword evidence="2" id="KW-1185">Reference proteome</keyword>
<accession>A0ABV5DQG0</accession>
<sequence length="112" mass="11628">MSGEWNIDIYGVSLVLTNLSDLLGLEGDGLSGTIDSISGGIDMALTNAKSPPVEAALGGFLEHFTGETDAMFTRTLSCLQGANDATLAYNQGQEEMAAEAQQQAGTGENLDL</sequence>
<evidence type="ECO:0000313" key="2">
    <source>
        <dbReference type="Proteomes" id="UP001585053"/>
    </source>
</evidence>
<comment type="caution">
    <text evidence="1">The sequence shown here is derived from an EMBL/GenBank/DDBJ whole genome shotgun (WGS) entry which is preliminary data.</text>
</comment>
<proteinExistence type="predicted"/>
<evidence type="ECO:0000313" key="1">
    <source>
        <dbReference type="EMBL" id="MFB8766808.1"/>
    </source>
</evidence>
<dbReference type="RefSeq" id="WP_376736785.1">
    <property type="nucleotide sequence ID" value="NZ_JAYMRS010000001.1"/>
</dbReference>